<feature type="region of interest" description="Disordered" evidence="4">
    <location>
        <begin position="355"/>
        <end position="378"/>
    </location>
</feature>
<dbReference type="Pfam" id="PF13414">
    <property type="entry name" value="TPR_11"/>
    <property type="match status" value="1"/>
</dbReference>
<dbReference type="PIRSF" id="PIRSF000422">
    <property type="entry name" value="N-terminal-AcTrfase-A_aux_su"/>
    <property type="match status" value="1"/>
</dbReference>
<dbReference type="FunFam" id="1.25.40.1010:FF:000002">
    <property type="entry name" value="N-terminal acetyltransferase catalytic subunit (NAT1)"/>
    <property type="match status" value="1"/>
</dbReference>
<dbReference type="FunFam" id="1.25.40.1040:FF:000003">
    <property type="entry name" value="N-terminal acetyltransferase A, auxiliary subunit"/>
    <property type="match status" value="1"/>
</dbReference>
<dbReference type="Pfam" id="PF13432">
    <property type="entry name" value="TPR_16"/>
    <property type="match status" value="1"/>
</dbReference>
<dbReference type="InterPro" id="IPR021183">
    <property type="entry name" value="NatA_aux_su"/>
</dbReference>
<feature type="repeat" description="TPR" evidence="3">
    <location>
        <begin position="77"/>
        <end position="110"/>
    </location>
</feature>
<feature type="compositionally biased region" description="Polar residues" evidence="4">
    <location>
        <begin position="358"/>
        <end position="378"/>
    </location>
</feature>
<sequence length="852" mass="97503">MAAPLPSKEATLFRHLVQHYESKQYKKGLKAAEQILRKHPNHGDTQAMKALILNNQGKQDEAFELCKLALKNSMKSHVCWHVYGLLYRSAKNWEEAIKAYRFALKLDPDSQQIQRDLALLQVQMRDFVGFEHSRNQMLQARPQLRQNWTALAVALHLKGDLEAAENVLHRFEETLKQPPPRSDMEHAEAVLYKNAIIAEQGDYSRALEHLDSIYHSALDRTAVMELKAEYLLKLERRDEAEKAYRALLRRNAEMRAYFEGLEKTLGLDREKAEDQDKLRDIYQSYADQNQRNDAARRIPLDFLHGEAFRKHADSYLRRMFSRGVPSTFANVKQLYSDAQKLQAIQQLVEGYAAEKPQANGSAEKSQANGSIDGSHQTNGDSKAHLWPLSVNYFLAQHYNYYLSRDLSRAQDYIDKAISLNPSKTDYTYHMTKARISKHLGDTETASKAMNAAREMDLKDRYINTKCAKYQLRNDEHQSATDTMGLFTRKEAVGGPLGDLLDMQCVWFITEDGESYLRQRNFSLALKRFKAVYDIFEVWQEDQFDFHSFSLRKGVVRAYVDMIRWEDKLREHPFFTRAALSAIGIYLMLHDQPELASGQINGTAESAAERKKAAKKAKKEAEKAEADRKAAAAKKSQPQKDDEGNAKKEDQDPNGLELLKSAGEKPLEEAMKYLIPLLELSPKNIDGQLAGFEVYIRRKKYLLALKCLLALQNIDPNHPKCHELSGRFKLALDKLSEPLPKEVQEVVQDLFLGKLDSLSLGQHNEEYLAKHNHSADHIHSVVRLRSALNPGAIETKSQGVQDLQRSLELSSVTLQQAEAGLELFDEIRAEEDARRTYLETARKRWPEATVFKS</sequence>
<dbReference type="SUPFAM" id="SSF48452">
    <property type="entry name" value="TPR-like"/>
    <property type="match status" value="3"/>
</dbReference>
<feature type="region of interest" description="Disordered" evidence="4">
    <location>
        <begin position="600"/>
        <end position="656"/>
    </location>
</feature>
<dbReference type="Gene3D" id="1.25.40.1010">
    <property type="match status" value="1"/>
</dbReference>
<evidence type="ECO:0000313" key="5">
    <source>
        <dbReference type="EMBL" id="UJO11944.1"/>
    </source>
</evidence>
<name>A0A9Q8L6Y9_PASFU</name>
<dbReference type="SMART" id="SM00028">
    <property type="entry name" value="TPR"/>
    <property type="match status" value="5"/>
</dbReference>
<protein>
    <submittedName>
        <fullName evidence="5">N-terminal acetyltransferase A complex auxiliary subunit NAA15</fullName>
    </submittedName>
</protein>
<reference evidence="5" key="1">
    <citation type="submission" date="2021-12" db="EMBL/GenBank/DDBJ databases">
        <authorList>
            <person name="Zaccaron A."/>
            <person name="Stergiopoulos I."/>
        </authorList>
    </citation>
    <scope>NUCLEOTIDE SEQUENCE</scope>
    <source>
        <strain evidence="5">Race5_Kim</strain>
    </source>
</reference>
<dbReference type="EMBL" id="CP090163">
    <property type="protein sequence ID" value="UJO11944.1"/>
    <property type="molecule type" value="Genomic_DNA"/>
</dbReference>
<dbReference type="GO" id="GO:0031415">
    <property type="term" value="C:NatA complex"/>
    <property type="evidence" value="ECO:0007669"/>
    <property type="project" value="TreeGrafter"/>
</dbReference>
<dbReference type="InterPro" id="IPR011990">
    <property type="entry name" value="TPR-like_helical_dom_sf"/>
</dbReference>
<dbReference type="Pfam" id="PF12569">
    <property type="entry name" value="NatA_aux_su"/>
    <property type="match status" value="1"/>
</dbReference>
<accession>A0A9Q8L6Y9</accession>
<dbReference type="PANTHER" id="PTHR22767:SF2">
    <property type="entry name" value="N(ALPHA)-ACETYLTRANSFERASE 15_16, ISOFORM A"/>
    <property type="match status" value="1"/>
</dbReference>
<dbReference type="GeneID" id="71980987"/>
<dbReference type="Gene3D" id="1.25.40.1040">
    <property type="match status" value="1"/>
</dbReference>
<evidence type="ECO:0000256" key="4">
    <source>
        <dbReference type="SAM" id="MobiDB-lite"/>
    </source>
</evidence>
<dbReference type="OrthoDB" id="10263032at2759"/>
<evidence type="ECO:0000256" key="2">
    <source>
        <dbReference type="ARBA" id="ARBA00022803"/>
    </source>
</evidence>
<dbReference type="PANTHER" id="PTHR22767">
    <property type="entry name" value="N-TERMINAL ACETYLTRANSFERASE-RELATED"/>
    <property type="match status" value="1"/>
</dbReference>
<gene>
    <name evidence="5" type="ORF">CLAFUR5_01109</name>
</gene>
<dbReference type="PROSITE" id="PS50005">
    <property type="entry name" value="TPR"/>
    <property type="match status" value="1"/>
</dbReference>
<evidence type="ECO:0000313" key="6">
    <source>
        <dbReference type="Proteomes" id="UP000756132"/>
    </source>
</evidence>
<organism evidence="5 6">
    <name type="scientific">Passalora fulva</name>
    <name type="common">Tomato leaf mold</name>
    <name type="synonym">Cladosporium fulvum</name>
    <dbReference type="NCBI Taxonomy" id="5499"/>
    <lineage>
        <taxon>Eukaryota</taxon>
        <taxon>Fungi</taxon>
        <taxon>Dikarya</taxon>
        <taxon>Ascomycota</taxon>
        <taxon>Pezizomycotina</taxon>
        <taxon>Dothideomycetes</taxon>
        <taxon>Dothideomycetidae</taxon>
        <taxon>Mycosphaerellales</taxon>
        <taxon>Mycosphaerellaceae</taxon>
        <taxon>Fulvia</taxon>
    </lineage>
</organism>
<dbReference type="AlphaFoldDB" id="A0A9Q8L6Y9"/>
<feature type="compositionally biased region" description="Basic and acidic residues" evidence="4">
    <location>
        <begin position="618"/>
        <end position="629"/>
    </location>
</feature>
<dbReference type="RefSeq" id="XP_047756310.1">
    <property type="nucleotide sequence ID" value="XM_047900257.1"/>
</dbReference>
<feature type="compositionally biased region" description="Basic and acidic residues" evidence="4">
    <location>
        <begin position="637"/>
        <end position="650"/>
    </location>
</feature>
<keyword evidence="2 3" id="KW-0802">TPR repeat</keyword>
<evidence type="ECO:0000256" key="1">
    <source>
        <dbReference type="ARBA" id="ARBA00022737"/>
    </source>
</evidence>
<dbReference type="Proteomes" id="UP000756132">
    <property type="component" value="Chromosome 1"/>
</dbReference>
<proteinExistence type="predicted"/>
<keyword evidence="1" id="KW-0677">Repeat</keyword>
<dbReference type="OMA" id="MEMRADY"/>
<dbReference type="InterPro" id="IPR019734">
    <property type="entry name" value="TPR_rpt"/>
</dbReference>
<reference evidence="5" key="2">
    <citation type="journal article" date="2022" name="Microb. Genom.">
        <title>A chromosome-scale genome assembly of the tomato pathogen Cladosporium fulvum reveals a compartmentalized genome architecture and the presence of a dispensable chromosome.</title>
        <authorList>
            <person name="Zaccaron A.Z."/>
            <person name="Chen L.H."/>
            <person name="Samaras A."/>
            <person name="Stergiopoulos I."/>
        </authorList>
    </citation>
    <scope>NUCLEOTIDE SEQUENCE</scope>
    <source>
        <strain evidence="5">Race5_Kim</strain>
    </source>
</reference>
<evidence type="ECO:0000256" key="3">
    <source>
        <dbReference type="PROSITE-ProRule" id="PRU00339"/>
    </source>
</evidence>
<dbReference type="KEGG" id="ffu:CLAFUR5_01109"/>
<keyword evidence="6" id="KW-1185">Reference proteome</keyword>